<protein>
    <submittedName>
        <fullName evidence="1">Uncharacterized protein</fullName>
    </submittedName>
</protein>
<name>A0ABT0RDK9_9SPHN</name>
<evidence type="ECO:0000313" key="2">
    <source>
        <dbReference type="Proteomes" id="UP001165343"/>
    </source>
</evidence>
<proteinExistence type="predicted"/>
<comment type="caution">
    <text evidence="1">The sequence shown here is derived from an EMBL/GenBank/DDBJ whole genome shotgun (WGS) entry which is preliminary data.</text>
</comment>
<dbReference type="RefSeq" id="WP_249867281.1">
    <property type="nucleotide sequence ID" value="NZ_JAMGBC010000001.1"/>
</dbReference>
<gene>
    <name evidence="1" type="ORF">LZ519_03180</name>
</gene>
<evidence type="ECO:0000313" key="1">
    <source>
        <dbReference type="EMBL" id="MCL6678321.1"/>
    </source>
</evidence>
<dbReference type="EMBL" id="JAMGBC010000001">
    <property type="protein sequence ID" value="MCL6678321.1"/>
    <property type="molecule type" value="Genomic_DNA"/>
</dbReference>
<sequence length="101" mass="11082">MALLARLLARRCFELPEFELRPLEFESEAAEELAELLLDKPMAVSATNVVAMPRPMPTAGELRDSIERHLRNKASGAGAGERLSPADELKLALAELRQSLA</sequence>
<accession>A0ABT0RDK9</accession>
<organism evidence="1 2">
    <name type="scientific">Sphingomonas anseongensis</name>
    <dbReference type="NCBI Taxonomy" id="2908207"/>
    <lineage>
        <taxon>Bacteria</taxon>
        <taxon>Pseudomonadati</taxon>
        <taxon>Pseudomonadota</taxon>
        <taxon>Alphaproteobacteria</taxon>
        <taxon>Sphingomonadales</taxon>
        <taxon>Sphingomonadaceae</taxon>
        <taxon>Sphingomonas</taxon>
    </lineage>
</organism>
<reference evidence="1" key="1">
    <citation type="submission" date="2022-05" db="EMBL/GenBank/DDBJ databases">
        <authorList>
            <person name="Jo J.-H."/>
            <person name="Im W.-T."/>
        </authorList>
    </citation>
    <scope>NUCLEOTIDE SEQUENCE</scope>
    <source>
        <strain evidence="1">RG327</strain>
    </source>
</reference>
<dbReference type="Proteomes" id="UP001165343">
    <property type="component" value="Unassembled WGS sequence"/>
</dbReference>
<keyword evidence="2" id="KW-1185">Reference proteome</keyword>